<proteinExistence type="predicted"/>
<evidence type="ECO:0000313" key="2">
    <source>
        <dbReference type="EMBL" id="KAF0739781.1"/>
    </source>
</evidence>
<dbReference type="EMBL" id="VJMJ01000062">
    <property type="protein sequence ID" value="KAF0739781.1"/>
    <property type="molecule type" value="Genomic_DNA"/>
</dbReference>
<keyword evidence="1" id="KW-0472">Membrane</keyword>
<sequence>MESKTSVESTRLSTLGYLYSIFTLACSVAYVFILTEYTTNDHFWRNYNVTGANTFLADVINAKLRLGEVGDLDIFAPASLKDYSLPTTVIDVRMSMTRRAMTQPFSLEVAVMSYRANTLFENVLIMMAYCWVDFGHQFEMAHTAKRQLRCAKSYYDNAAVHLESLLRNVNHIDLAESSYGVQINQTILSAVTTIPGGSAWVNYIQNHEWGLSQEVDFWRSYGLTHYATQFQNRYQAGYLNRSAITNALGMSRSITISTVPFFSRSLSLWSTRYINIGWWTDMSKCVPIGATMIRNTNTSVKALGRNWKTIYIGSTTTVGGDIVRASIGPFMSWDTKLITPPSSLLNVIAKFHAQLYDRLRSDLLLSESFQAISESDIDVVPPT</sequence>
<dbReference type="Proteomes" id="UP000481153">
    <property type="component" value="Unassembled WGS sequence"/>
</dbReference>
<accession>A0A6G0XHS6</accession>
<keyword evidence="1" id="KW-0812">Transmembrane</keyword>
<dbReference type="AlphaFoldDB" id="A0A6G0XHS6"/>
<keyword evidence="1" id="KW-1133">Transmembrane helix</keyword>
<keyword evidence="3" id="KW-1185">Reference proteome</keyword>
<evidence type="ECO:0000256" key="1">
    <source>
        <dbReference type="SAM" id="Phobius"/>
    </source>
</evidence>
<feature type="transmembrane region" description="Helical" evidence="1">
    <location>
        <begin position="12"/>
        <end position="33"/>
    </location>
</feature>
<dbReference type="PROSITE" id="PS51257">
    <property type="entry name" value="PROKAR_LIPOPROTEIN"/>
    <property type="match status" value="1"/>
</dbReference>
<comment type="caution">
    <text evidence="2">The sequence shown here is derived from an EMBL/GenBank/DDBJ whole genome shotgun (WGS) entry which is preliminary data.</text>
</comment>
<organism evidence="2 3">
    <name type="scientific">Aphanomyces euteiches</name>
    <dbReference type="NCBI Taxonomy" id="100861"/>
    <lineage>
        <taxon>Eukaryota</taxon>
        <taxon>Sar</taxon>
        <taxon>Stramenopiles</taxon>
        <taxon>Oomycota</taxon>
        <taxon>Saprolegniomycetes</taxon>
        <taxon>Saprolegniales</taxon>
        <taxon>Verrucalvaceae</taxon>
        <taxon>Aphanomyces</taxon>
    </lineage>
</organism>
<reference evidence="2 3" key="1">
    <citation type="submission" date="2019-07" db="EMBL/GenBank/DDBJ databases">
        <title>Genomics analysis of Aphanomyces spp. identifies a new class of oomycete effector associated with host adaptation.</title>
        <authorList>
            <person name="Gaulin E."/>
        </authorList>
    </citation>
    <scope>NUCLEOTIDE SEQUENCE [LARGE SCALE GENOMIC DNA]</scope>
    <source>
        <strain evidence="2 3">ATCC 201684</strain>
    </source>
</reference>
<dbReference type="VEuPathDB" id="FungiDB:AeMF1_009673"/>
<protein>
    <submittedName>
        <fullName evidence="2">Uncharacterized protein</fullName>
    </submittedName>
</protein>
<gene>
    <name evidence="2" type="ORF">Ae201684_004667</name>
</gene>
<name>A0A6G0XHS6_9STRA</name>
<evidence type="ECO:0000313" key="3">
    <source>
        <dbReference type="Proteomes" id="UP000481153"/>
    </source>
</evidence>